<dbReference type="RefSeq" id="WP_219537151.1">
    <property type="nucleotide sequence ID" value="NZ_JAHKRM010000035.1"/>
</dbReference>
<feature type="transmembrane region" description="Helical" evidence="1">
    <location>
        <begin position="316"/>
        <end position="339"/>
    </location>
</feature>
<protein>
    <recommendedName>
        <fullName evidence="4">PqqD family protein</fullName>
    </recommendedName>
</protein>
<reference evidence="3" key="1">
    <citation type="journal article" date="2019" name="Int. J. Syst. Evol. Microbiol.">
        <title>The Global Catalogue of Microorganisms (GCM) 10K type strain sequencing project: providing services to taxonomists for standard genome sequencing and annotation.</title>
        <authorList>
            <consortium name="The Broad Institute Genomics Platform"/>
            <consortium name="The Broad Institute Genome Sequencing Center for Infectious Disease"/>
            <person name="Wu L."/>
            <person name="Ma J."/>
        </authorList>
    </citation>
    <scope>NUCLEOTIDE SEQUENCE [LARGE SCALE GENOMIC DNA]</scope>
    <source>
        <strain evidence="3">CGMCC 1.15399</strain>
    </source>
</reference>
<keyword evidence="1" id="KW-1133">Transmembrane helix</keyword>
<feature type="transmembrane region" description="Helical" evidence="1">
    <location>
        <begin position="359"/>
        <end position="380"/>
    </location>
</feature>
<keyword evidence="1" id="KW-0472">Membrane</keyword>
<evidence type="ECO:0000313" key="2">
    <source>
        <dbReference type="EMBL" id="MFD1540816.1"/>
    </source>
</evidence>
<dbReference type="EMBL" id="JBHUCM010000019">
    <property type="protein sequence ID" value="MFD1540816.1"/>
    <property type="molecule type" value="Genomic_DNA"/>
</dbReference>
<evidence type="ECO:0000313" key="3">
    <source>
        <dbReference type="Proteomes" id="UP001597097"/>
    </source>
</evidence>
<accession>A0ABW4GDY6</accession>
<comment type="caution">
    <text evidence="2">The sequence shown here is derived from an EMBL/GenBank/DDBJ whole genome shotgun (WGS) entry which is preliminary data.</text>
</comment>
<feature type="transmembrane region" description="Helical" evidence="1">
    <location>
        <begin position="103"/>
        <end position="124"/>
    </location>
</feature>
<dbReference type="Proteomes" id="UP001597097">
    <property type="component" value="Unassembled WGS sequence"/>
</dbReference>
<feature type="transmembrane region" description="Helical" evidence="1">
    <location>
        <begin position="204"/>
        <end position="225"/>
    </location>
</feature>
<feature type="transmembrane region" description="Helical" evidence="1">
    <location>
        <begin position="136"/>
        <end position="159"/>
    </location>
</feature>
<feature type="transmembrane region" description="Helical" evidence="1">
    <location>
        <begin position="237"/>
        <end position="255"/>
    </location>
</feature>
<evidence type="ECO:0000256" key="1">
    <source>
        <dbReference type="SAM" id="Phobius"/>
    </source>
</evidence>
<name>A0ABW4GDY6_9ACTN</name>
<keyword evidence="3" id="KW-1185">Reference proteome</keyword>
<sequence>MGDVAVAFHELSFVPEGDEVVVGRVDADSYAVLPADGAALLREMTRGVPPERAARWYEDTYGEPVDIEEFLETLHELGFVRTSVAPEQAGTGRLPLRGLGRAVFSPLAWIGYAAVFALAVLAVVGDPALAPSPGHIFFTDSLLVVQLGITFGQLPLIFLHEAFHTLAGRRLGLHSRLGVSNRYLYIVFETRMNGLLSVPRAKRYLPFLAGMACDVVVFAILELVADATRQPDGDFSLIGRIALAFAYTVVMRFAWQFQLYMRTDLYYVFATALNCHDLHEASTALLRNRIWRLLGRTRRLVDEQQWTEHDRRVGRWYGPFIVLGVTVMLLIAVLGSVPVVVQYVQTAAHGMRQGPLHPAFWDGVLGLALVAIAFVLPACLARRKRRRPASVTTEEVS</sequence>
<gene>
    <name evidence="2" type="ORF">ACFSJ0_27415</name>
</gene>
<keyword evidence="1" id="KW-0812">Transmembrane</keyword>
<evidence type="ECO:0008006" key="4">
    <source>
        <dbReference type="Google" id="ProtNLM"/>
    </source>
</evidence>
<organism evidence="2 3">
    <name type="scientific">Nonomuraea guangzhouensis</name>
    <dbReference type="NCBI Taxonomy" id="1291555"/>
    <lineage>
        <taxon>Bacteria</taxon>
        <taxon>Bacillati</taxon>
        <taxon>Actinomycetota</taxon>
        <taxon>Actinomycetes</taxon>
        <taxon>Streptosporangiales</taxon>
        <taxon>Streptosporangiaceae</taxon>
        <taxon>Nonomuraea</taxon>
    </lineage>
</organism>
<proteinExistence type="predicted"/>